<dbReference type="AlphaFoldDB" id="A0A2P2M143"/>
<name>A0A2P2M143_RHIMU</name>
<organism evidence="1">
    <name type="scientific">Rhizophora mucronata</name>
    <name type="common">Asiatic mangrove</name>
    <dbReference type="NCBI Taxonomy" id="61149"/>
    <lineage>
        <taxon>Eukaryota</taxon>
        <taxon>Viridiplantae</taxon>
        <taxon>Streptophyta</taxon>
        <taxon>Embryophyta</taxon>
        <taxon>Tracheophyta</taxon>
        <taxon>Spermatophyta</taxon>
        <taxon>Magnoliopsida</taxon>
        <taxon>eudicotyledons</taxon>
        <taxon>Gunneridae</taxon>
        <taxon>Pentapetalae</taxon>
        <taxon>rosids</taxon>
        <taxon>fabids</taxon>
        <taxon>Malpighiales</taxon>
        <taxon>Rhizophoraceae</taxon>
        <taxon>Rhizophora</taxon>
    </lineage>
</organism>
<protein>
    <submittedName>
        <fullName evidence="1">Uncharacterized protein</fullName>
    </submittedName>
</protein>
<proteinExistence type="predicted"/>
<sequence length="22" mass="2677">MHPHFQFGSLFFELTVTFHLQL</sequence>
<accession>A0A2P2M143</accession>
<reference evidence="1" key="1">
    <citation type="submission" date="2018-02" db="EMBL/GenBank/DDBJ databases">
        <title>Rhizophora mucronata_Transcriptome.</title>
        <authorList>
            <person name="Meera S.P."/>
            <person name="Sreeshan A."/>
            <person name="Augustine A."/>
        </authorList>
    </citation>
    <scope>NUCLEOTIDE SEQUENCE</scope>
    <source>
        <tissue evidence="1">Leaf</tissue>
    </source>
</reference>
<dbReference type="EMBL" id="GGEC01043458">
    <property type="protein sequence ID" value="MBX23942.1"/>
    <property type="molecule type" value="Transcribed_RNA"/>
</dbReference>
<evidence type="ECO:0000313" key="1">
    <source>
        <dbReference type="EMBL" id="MBX23942.1"/>
    </source>
</evidence>